<gene>
    <name evidence="3" type="ORF">IWQ62_002581</name>
</gene>
<dbReference type="EMBL" id="JANBPY010000567">
    <property type="protein sequence ID" value="KAJ1965773.1"/>
    <property type="molecule type" value="Genomic_DNA"/>
</dbReference>
<organism evidence="3 4">
    <name type="scientific">Dispira parvispora</name>
    <dbReference type="NCBI Taxonomy" id="1520584"/>
    <lineage>
        <taxon>Eukaryota</taxon>
        <taxon>Fungi</taxon>
        <taxon>Fungi incertae sedis</taxon>
        <taxon>Zoopagomycota</taxon>
        <taxon>Kickxellomycotina</taxon>
        <taxon>Dimargaritomycetes</taxon>
        <taxon>Dimargaritales</taxon>
        <taxon>Dimargaritaceae</taxon>
        <taxon>Dispira</taxon>
    </lineage>
</organism>
<keyword evidence="4" id="KW-1185">Reference proteome</keyword>
<feature type="compositionally biased region" description="Polar residues" evidence="1">
    <location>
        <begin position="43"/>
        <end position="61"/>
    </location>
</feature>
<feature type="chain" id="PRO_5040871659" evidence="2">
    <location>
        <begin position="21"/>
        <end position="141"/>
    </location>
</feature>
<evidence type="ECO:0000256" key="2">
    <source>
        <dbReference type="SAM" id="SignalP"/>
    </source>
</evidence>
<evidence type="ECO:0000256" key="1">
    <source>
        <dbReference type="SAM" id="MobiDB-lite"/>
    </source>
</evidence>
<proteinExistence type="predicted"/>
<comment type="caution">
    <text evidence="3">The sequence shown here is derived from an EMBL/GenBank/DDBJ whole genome shotgun (WGS) entry which is preliminary data.</text>
</comment>
<evidence type="ECO:0000313" key="4">
    <source>
        <dbReference type="Proteomes" id="UP001150925"/>
    </source>
</evidence>
<name>A0A9W8ATG8_9FUNG</name>
<evidence type="ECO:0000313" key="3">
    <source>
        <dbReference type="EMBL" id="KAJ1965773.1"/>
    </source>
</evidence>
<sequence>MNYRLLTLLLVQLCFFFAQGGPTLPGEISSKSESGQLYPRLAPNSSSVQNGPESETPQNPSILPETDPASYTVTLKGEPESAEAMLDRIVLEYSMEQKHIPYVVLNDNTTANTLDLWLSPSEAETVKGFSVVASVIPDHIT</sequence>
<keyword evidence="2" id="KW-0732">Signal</keyword>
<feature type="region of interest" description="Disordered" evidence="1">
    <location>
        <begin position="28"/>
        <end position="69"/>
    </location>
</feature>
<reference evidence="3" key="1">
    <citation type="submission" date="2022-07" db="EMBL/GenBank/DDBJ databases">
        <title>Phylogenomic reconstructions and comparative analyses of Kickxellomycotina fungi.</title>
        <authorList>
            <person name="Reynolds N.K."/>
            <person name="Stajich J.E."/>
            <person name="Barry K."/>
            <person name="Grigoriev I.V."/>
            <person name="Crous P."/>
            <person name="Smith M.E."/>
        </authorList>
    </citation>
    <scope>NUCLEOTIDE SEQUENCE</scope>
    <source>
        <strain evidence="3">RSA 1196</strain>
    </source>
</reference>
<dbReference type="Proteomes" id="UP001150925">
    <property type="component" value="Unassembled WGS sequence"/>
</dbReference>
<accession>A0A9W8ATG8</accession>
<feature type="signal peptide" evidence="2">
    <location>
        <begin position="1"/>
        <end position="20"/>
    </location>
</feature>
<protein>
    <submittedName>
        <fullName evidence="3">Uncharacterized protein</fullName>
    </submittedName>
</protein>
<dbReference type="AlphaFoldDB" id="A0A9W8ATG8"/>